<sequence>MYRVTGTSIVARTLLPPGWDCILKATEENHSLWIQYCCFTGRVDRKKSTKCSKIWLLTQKNSEYLIRAPRASMYCRRRPPWSLRGYDYHTASSAAHNLPAPPGESVWNM</sequence>
<keyword evidence="2" id="KW-1185">Reference proteome</keyword>
<proteinExistence type="predicted"/>
<comment type="caution">
    <text evidence="1">The sequence shown here is derived from an EMBL/GenBank/DDBJ whole genome shotgun (WGS) entry which is preliminary data.</text>
</comment>
<dbReference type="AlphaFoldDB" id="A0A8J2W2L2"/>
<organism evidence="1 2">
    <name type="scientific">Danaus chrysippus</name>
    <name type="common">African queen</name>
    <dbReference type="NCBI Taxonomy" id="151541"/>
    <lineage>
        <taxon>Eukaryota</taxon>
        <taxon>Metazoa</taxon>
        <taxon>Ecdysozoa</taxon>
        <taxon>Arthropoda</taxon>
        <taxon>Hexapoda</taxon>
        <taxon>Insecta</taxon>
        <taxon>Pterygota</taxon>
        <taxon>Neoptera</taxon>
        <taxon>Endopterygota</taxon>
        <taxon>Lepidoptera</taxon>
        <taxon>Glossata</taxon>
        <taxon>Ditrysia</taxon>
        <taxon>Papilionoidea</taxon>
        <taxon>Nymphalidae</taxon>
        <taxon>Danainae</taxon>
        <taxon>Danaini</taxon>
        <taxon>Danaina</taxon>
        <taxon>Danaus</taxon>
        <taxon>Anosia</taxon>
    </lineage>
</organism>
<reference evidence="1" key="1">
    <citation type="submission" date="2021-09" db="EMBL/GenBank/DDBJ databases">
        <authorList>
            <person name="Martin H S."/>
        </authorList>
    </citation>
    <scope>NUCLEOTIDE SEQUENCE</scope>
</reference>
<evidence type="ECO:0000313" key="2">
    <source>
        <dbReference type="Proteomes" id="UP000789524"/>
    </source>
</evidence>
<name>A0A8J2W2L2_9NEOP</name>
<gene>
    <name evidence="1" type="ORF">DCHRY22_LOCUS5670</name>
</gene>
<dbReference type="Proteomes" id="UP000789524">
    <property type="component" value="Unassembled WGS sequence"/>
</dbReference>
<protein>
    <submittedName>
        <fullName evidence="1">(African queen) hypothetical protein</fullName>
    </submittedName>
</protein>
<evidence type="ECO:0000313" key="1">
    <source>
        <dbReference type="EMBL" id="CAG9564715.1"/>
    </source>
</evidence>
<accession>A0A8J2W2L2</accession>
<dbReference type="EMBL" id="CAKASE010000051">
    <property type="protein sequence ID" value="CAG9564715.1"/>
    <property type="molecule type" value="Genomic_DNA"/>
</dbReference>